<reference evidence="7" key="2">
    <citation type="submission" date="2025-09" db="UniProtKB">
        <authorList>
            <consortium name="Ensembl"/>
        </authorList>
    </citation>
    <scope>IDENTIFICATION</scope>
</reference>
<evidence type="ECO:0000256" key="5">
    <source>
        <dbReference type="PROSITE-ProRule" id="PRU00309"/>
    </source>
</evidence>
<dbReference type="AlphaFoldDB" id="A0AAX7U9J4"/>
<dbReference type="GO" id="GO:0008270">
    <property type="term" value="F:zinc ion binding"/>
    <property type="evidence" value="ECO:0007669"/>
    <property type="project" value="UniProtKB-KW"/>
</dbReference>
<dbReference type="GO" id="GO:0003677">
    <property type="term" value="F:DNA binding"/>
    <property type="evidence" value="ECO:0007669"/>
    <property type="project" value="UniProtKB-UniRule"/>
</dbReference>
<proteinExistence type="predicted"/>
<dbReference type="Pfam" id="PF05485">
    <property type="entry name" value="THAP"/>
    <property type="match status" value="1"/>
</dbReference>
<dbReference type="InterPro" id="IPR006612">
    <property type="entry name" value="THAP_Znf"/>
</dbReference>
<dbReference type="Ensembl" id="ENSACLT00000087205.1">
    <property type="protein sequence ID" value="ENSACLP00000066458.1"/>
    <property type="gene ID" value="ENSACLG00000034795.1"/>
</dbReference>
<dbReference type="GeneTree" id="ENSGT00940000176877"/>
<evidence type="ECO:0000313" key="8">
    <source>
        <dbReference type="Proteomes" id="UP000265100"/>
    </source>
</evidence>
<dbReference type="Proteomes" id="UP000265100">
    <property type="component" value="Unplaced"/>
</dbReference>
<evidence type="ECO:0000256" key="2">
    <source>
        <dbReference type="ARBA" id="ARBA00022771"/>
    </source>
</evidence>
<evidence type="ECO:0000259" key="6">
    <source>
        <dbReference type="PROSITE" id="PS50950"/>
    </source>
</evidence>
<organism evidence="7 8">
    <name type="scientific">Astatotilapia calliptera</name>
    <name type="common">Eastern happy</name>
    <name type="synonym">Chromis callipterus</name>
    <dbReference type="NCBI Taxonomy" id="8154"/>
    <lineage>
        <taxon>Eukaryota</taxon>
        <taxon>Metazoa</taxon>
        <taxon>Chordata</taxon>
        <taxon>Craniata</taxon>
        <taxon>Vertebrata</taxon>
        <taxon>Euteleostomi</taxon>
        <taxon>Actinopterygii</taxon>
        <taxon>Neopterygii</taxon>
        <taxon>Teleostei</taxon>
        <taxon>Neoteleostei</taxon>
        <taxon>Acanthomorphata</taxon>
        <taxon>Ovalentaria</taxon>
        <taxon>Cichlomorphae</taxon>
        <taxon>Cichliformes</taxon>
        <taxon>Cichlidae</taxon>
        <taxon>African cichlids</taxon>
        <taxon>Pseudocrenilabrinae</taxon>
        <taxon>Haplochromini</taxon>
        <taxon>Astatotilapia</taxon>
    </lineage>
</organism>
<keyword evidence="1" id="KW-0479">Metal-binding</keyword>
<name>A0AAX7U9J4_ASTCA</name>
<reference evidence="7" key="1">
    <citation type="submission" date="2025-08" db="UniProtKB">
        <authorList>
            <consortium name="Ensembl"/>
        </authorList>
    </citation>
    <scope>IDENTIFICATION</scope>
</reference>
<evidence type="ECO:0000256" key="4">
    <source>
        <dbReference type="ARBA" id="ARBA00023125"/>
    </source>
</evidence>
<evidence type="ECO:0000313" key="7">
    <source>
        <dbReference type="Ensembl" id="ENSACLP00000066458.1"/>
    </source>
</evidence>
<accession>A0AAX7U9J4</accession>
<dbReference type="SMART" id="SM00980">
    <property type="entry name" value="THAP"/>
    <property type="match status" value="1"/>
</dbReference>
<keyword evidence="2 5" id="KW-0863">Zinc-finger</keyword>
<keyword evidence="3" id="KW-0862">Zinc</keyword>
<keyword evidence="4 5" id="KW-0238">DNA-binding</keyword>
<feature type="domain" description="THAP-type" evidence="6">
    <location>
        <begin position="1"/>
        <end position="109"/>
    </location>
</feature>
<protein>
    <recommendedName>
        <fullName evidence="6">THAP-type domain-containing protein</fullName>
    </recommendedName>
</protein>
<sequence>MVRTCCVVGCNVRFYDRHGNKFGLSFYAFPTWKQHEGAHVSDITKRRRLAWIAAVRRADIKFCYVSRYQLVCSRHFHSGPEDVDYGHVVIKSKKKAGKRTEQSADPCAVYSSVRAGS</sequence>
<evidence type="ECO:0000256" key="1">
    <source>
        <dbReference type="ARBA" id="ARBA00022723"/>
    </source>
</evidence>
<keyword evidence="8" id="KW-1185">Reference proteome</keyword>
<dbReference type="SUPFAM" id="SSF57716">
    <property type="entry name" value="Glucocorticoid receptor-like (DNA-binding domain)"/>
    <property type="match status" value="1"/>
</dbReference>
<dbReference type="PROSITE" id="PS50950">
    <property type="entry name" value="ZF_THAP"/>
    <property type="match status" value="1"/>
</dbReference>
<evidence type="ECO:0000256" key="3">
    <source>
        <dbReference type="ARBA" id="ARBA00022833"/>
    </source>
</evidence>